<evidence type="ECO:0000256" key="11">
    <source>
        <dbReference type="SAM" id="SignalP"/>
    </source>
</evidence>
<dbReference type="InterPro" id="IPR002299">
    <property type="entry name" value="Porin_Neis"/>
</dbReference>
<comment type="caution">
    <text evidence="13">The sequence shown here is derived from an EMBL/GenBank/DDBJ whole genome shotgun (WGS) entry which is preliminary data.</text>
</comment>
<dbReference type="SUPFAM" id="SSF56935">
    <property type="entry name" value="Porins"/>
    <property type="match status" value="1"/>
</dbReference>
<evidence type="ECO:0000313" key="13">
    <source>
        <dbReference type="EMBL" id="RFP80121.1"/>
    </source>
</evidence>
<feature type="chain" id="PRO_5016836288" evidence="11">
    <location>
        <begin position="21"/>
        <end position="338"/>
    </location>
</feature>
<dbReference type="CDD" id="cd00342">
    <property type="entry name" value="gram_neg_porins"/>
    <property type="match status" value="1"/>
</dbReference>
<evidence type="ECO:0000313" key="14">
    <source>
        <dbReference type="Proteomes" id="UP000261931"/>
    </source>
</evidence>
<gene>
    <name evidence="13" type="ORF">DY262_06650</name>
</gene>
<dbReference type="AlphaFoldDB" id="A0A372EL44"/>
<evidence type="ECO:0000256" key="8">
    <source>
        <dbReference type="ARBA" id="ARBA00023114"/>
    </source>
</evidence>
<dbReference type="PANTHER" id="PTHR34501">
    <property type="entry name" value="PROTEIN YDDL-RELATED"/>
    <property type="match status" value="1"/>
</dbReference>
<dbReference type="GO" id="GO:0034220">
    <property type="term" value="P:monoatomic ion transmembrane transport"/>
    <property type="evidence" value="ECO:0007669"/>
    <property type="project" value="InterPro"/>
</dbReference>
<keyword evidence="7" id="KW-0406">Ion transport</keyword>
<keyword evidence="14" id="KW-1185">Reference proteome</keyword>
<evidence type="ECO:0000256" key="6">
    <source>
        <dbReference type="ARBA" id="ARBA00022729"/>
    </source>
</evidence>
<name>A0A372EL44_9BURK</name>
<dbReference type="InterPro" id="IPR001702">
    <property type="entry name" value="Porin_Gram-ve"/>
</dbReference>
<keyword evidence="8" id="KW-0626">Porin</keyword>
<evidence type="ECO:0000256" key="1">
    <source>
        <dbReference type="ARBA" id="ARBA00004571"/>
    </source>
</evidence>
<feature type="domain" description="Porin" evidence="12">
    <location>
        <begin position="7"/>
        <end position="317"/>
    </location>
</feature>
<evidence type="ECO:0000256" key="9">
    <source>
        <dbReference type="ARBA" id="ARBA00023136"/>
    </source>
</evidence>
<feature type="signal peptide" evidence="11">
    <location>
        <begin position="1"/>
        <end position="20"/>
    </location>
</feature>
<dbReference type="GO" id="GO:0046930">
    <property type="term" value="C:pore complex"/>
    <property type="evidence" value="ECO:0007669"/>
    <property type="project" value="UniProtKB-KW"/>
</dbReference>
<keyword evidence="4" id="KW-1134">Transmembrane beta strand</keyword>
<dbReference type="Proteomes" id="UP000261931">
    <property type="component" value="Unassembled WGS sequence"/>
</dbReference>
<comment type="subcellular location">
    <subcellularLocation>
        <location evidence="1">Cell outer membrane</location>
        <topology evidence="1">Multi-pass membrane protein</topology>
    </subcellularLocation>
</comment>
<keyword evidence="3" id="KW-0813">Transport</keyword>
<dbReference type="PRINTS" id="PR00182">
    <property type="entry name" value="ECOLNEIPORIN"/>
</dbReference>
<dbReference type="PANTHER" id="PTHR34501:SF9">
    <property type="entry name" value="MAJOR OUTER MEMBRANE PROTEIN P.IA"/>
    <property type="match status" value="1"/>
</dbReference>
<dbReference type="GO" id="GO:0015288">
    <property type="term" value="F:porin activity"/>
    <property type="evidence" value="ECO:0007669"/>
    <property type="project" value="UniProtKB-KW"/>
</dbReference>
<dbReference type="PRINTS" id="PR00184">
    <property type="entry name" value="NEISSPPORIN"/>
</dbReference>
<dbReference type="GO" id="GO:0009279">
    <property type="term" value="C:cell outer membrane"/>
    <property type="evidence" value="ECO:0007669"/>
    <property type="project" value="UniProtKB-SubCell"/>
</dbReference>
<dbReference type="Pfam" id="PF13609">
    <property type="entry name" value="Porin_4"/>
    <property type="match status" value="1"/>
</dbReference>
<accession>A0A372EL44</accession>
<sequence>MKKSLIALAALATISGAAMAQSSVSVYGRLDASLGSEKAGASGAAQSQSQMSSGLLSTSRLGFRGTEDLGGGLKAIFQLETTLGVDTGAAFGAGFDRQSIVGLTGGFGAVKLGRTETAFDDIRDISVGSALWDSEFSPTKIAYANSVGGVAVGHVADYSSRSSNQIRYESPNFGGFTGGISYGLDEQASPVKRDVTAFNLRYRSGPLDVGLGYQEQNHEVSATKREYTTLAGAYDFGAVRVSAGYNMAEQGTLESNGFVVGANMPMGPWDFSVGYAYNKSENAGVDTAKSKGLAFGVTYSLSKRTRVYAAYLNGDAENGAGTEVAERRLYAAGIRHDF</sequence>
<evidence type="ECO:0000256" key="5">
    <source>
        <dbReference type="ARBA" id="ARBA00022692"/>
    </source>
</evidence>
<dbReference type="InterPro" id="IPR050298">
    <property type="entry name" value="Gram-neg_bact_OMP"/>
</dbReference>
<keyword evidence="5" id="KW-0812">Transmembrane</keyword>
<evidence type="ECO:0000259" key="12">
    <source>
        <dbReference type="Pfam" id="PF13609"/>
    </source>
</evidence>
<dbReference type="Gene3D" id="2.40.160.10">
    <property type="entry name" value="Porin"/>
    <property type="match status" value="1"/>
</dbReference>
<evidence type="ECO:0000256" key="2">
    <source>
        <dbReference type="ARBA" id="ARBA00011233"/>
    </source>
</evidence>
<evidence type="ECO:0000256" key="3">
    <source>
        <dbReference type="ARBA" id="ARBA00022448"/>
    </source>
</evidence>
<protein>
    <submittedName>
        <fullName evidence="13">Porin</fullName>
    </submittedName>
</protein>
<keyword evidence="10" id="KW-0998">Cell outer membrane</keyword>
<keyword evidence="9" id="KW-0472">Membrane</keyword>
<dbReference type="RefSeq" id="WP_116958172.1">
    <property type="nucleotide sequence ID" value="NZ_QVLS01000003.1"/>
</dbReference>
<dbReference type="EMBL" id="QVLS01000003">
    <property type="protein sequence ID" value="RFP80121.1"/>
    <property type="molecule type" value="Genomic_DNA"/>
</dbReference>
<evidence type="ECO:0000256" key="10">
    <source>
        <dbReference type="ARBA" id="ARBA00023237"/>
    </source>
</evidence>
<dbReference type="InterPro" id="IPR023614">
    <property type="entry name" value="Porin_dom_sf"/>
</dbReference>
<reference evidence="13 14" key="1">
    <citation type="submission" date="2018-08" db="EMBL/GenBank/DDBJ databases">
        <title>Hydrogenophaga sp. LA-38 isolated from sludge.</title>
        <authorList>
            <person name="Im W.-T."/>
        </authorList>
    </citation>
    <scope>NUCLEOTIDE SEQUENCE [LARGE SCALE GENOMIC DNA]</scope>
    <source>
        <strain evidence="13 14">LA-38</strain>
    </source>
</reference>
<keyword evidence="6 11" id="KW-0732">Signal</keyword>
<organism evidence="13 14">
    <name type="scientific">Hydrogenophaga borbori</name>
    <dbReference type="NCBI Taxonomy" id="2294117"/>
    <lineage>
        <taxon>Bacteria</taxon>
        <taxon>Pseudomonadati</taxon>
        <taxon>Pseudomonadota</taxon>
        <taxon>Betaproteobacteria</taxon>
        <taxon>Burkholderiales</taxon>
        <taxon>Comamonadaceae</taxon>
        <taxon>Hydrogenophaga</taxon>
    </lineage>
</organism>
<proteinExistence type="predicted"/>
<comment type="subunit">
    <text evidence="2">Homotrimer.</text>
</comment>
<evidence type="ECO:0000256" key="7">
    <source>
        <dbReference type="ARBA" id="ARBA00023065"/>
    </source>
</evidence>
<dbReference type="InterPro" id="IPR033900">
    <property type="entry name" value="Gram_neg_porin_domain"/>
</dbReference>
<evidence type="ECO:0000256" key="4">
    <source>
        <dbReference type="ARBA" id="ARBA00022452"/>
    </source>
</evidence>